<dbReference type="PANTHER" id="PTHR30204:SF90">
    <property type="entry name" value="HTH-TYPE TRANSCRIPTIONAL ACTIVATOR MTA"/>
    <property type="match status" value="1"/>
</dbReference>
<dbReference type="GO" id="GO:0003700">
    <property type="term" value="F:DNA-binding transcription factor activity"/>
    <property type="evidence" value="ECO:0007669"/>
    <property type="project" value="InterPro"/>
</dbReference>
<feature type="domain" description="HTH merR-type" evidence="5">
    <location>
        <begin position="1"/>
        <end position="71"/>
    </location>
</feature>
<keyword evidence="4" id="KW-0804">Transcription</keyword>
<dbReference type="OrthoDB" id="9814833at2"/>
<dbReference type="InterPro" id="IPR036244">
    <property type="entry name" value="TipA-like_antibiotic-bd"/>
</dbReference>
<dbReference type="PROSITE" id="PS50937">
    <property type="entry name" value="HTH_MERR_2"/>
    <property type="match status" value="1"/>
</dbReference>
<organism evidence="6 7">
    <name type="scientific">Alkalihalobacillus trypoxylicola</name>
    <dbReference type="NCBI Taxonomy" id="519424"/>
    <lineage>
        <taxon>Bacteria</taxon>
        <taxon>Bacillati</taxon>
        <taxon>Bacillota</taxon>
        <taxon>Bacilli</taxon>
        <taxon>Bacillales</taxon>
        <taxon>Bacillaceae</taxon>
        <taxon>Alkalihalobacillus</taxon>
    </lineage>
</organism>
<keyword evidence="3" id="KW-0010">Activator</keyword>
<dbReference type="SUPFAM" id="SSF46955">
    <property type="entry name" value="Putative DNA-binding domain"/>
    <property type="match status" value="1"/>
</dbReference>
<dbReference type="InterPro" id="IPR000551">
    <property type="entry name" value="MerR-type_HTH_dom"/>
</dbReference>
<dbReference type="SUPFAM" id="SSF89082">
    <property type="entry name" value="Antibiotic binding domain of TipA-like multidrug resistance regulators"/>
    <property type="match status" value="1"/>
</dbReference>
<proteinExistence type="predicted"/>
<sequence length="251" mass="29695">MEYSINQVAKISGISKRTLRYYDEIGLLKPARVNSSGYRIYREGELAKLQQILFYRELEMKLEDIKGIISSPKFDIEAALHMHYKQLQSKRKQLDDLIDTVERTLKSNKGEIHMSIEEKFEAFKRKKIAENEENFGKEIRDQYGKKEVEASNQKWMKLSKQDFKEMQELESKLFLELEKLAESKDIESTEAKNVFEYHKKWLMYTWSDYSSDAHKGLADLYVSDQRFTKYYNERAGNEVVGFLSEAIKQYA</sequence>
<evidence type="ECO:0000256" key="1">
    <source>
        <dbReference type="ARBA" id="ARBA00023015"/>
    </source>
</evidence>
<dbReference type="Pfam" id="PF07739">
    <property type="entry name" value="TipAS"/>
    <property type="match status" value="1"/>
</dbReference>
<reference evidence="6" key="1">
    <citation type="submission" date="2016-02" db="EMBL/GenBank/DDBJ databases">
        <title>Genome sequence of Bacillus trypoxylicola KCTC 13244(T).</title>
        <authorList>
            <person name="Jeong H."/>
            <person name="Park S.-H."/>
            <person name="Choi S.-K."/>
        </authorList>
    </citation>
    <scope>NUCLEOTIDE SEQUENCE [LARGE SCALE GENOMIC DNA]</scope>
    <source>
        <strain evidence="6">KCTC 13244</strain>
    </source>
</reference>
<dbReference type="GO" id="GO:0003677">
    <property type="term" value="F:DNA binding"/>
    <property type="evidence" value="ECO:0007669"/>
    <property type="project" value="UniProtKB-KW"/>
</dbReference>
<protein>
    <submittedName>
        <fullName evidence="6">MerR family transcriptional regulator</fullName>
    </submittedName>
</protein>
<gene>
    <name evidence="6" type="ORF">AZF04_13015</name>
</gene>
<accession>A0A162CQB5</accession>
<dbReference type="Pfam" id="PF13411">
    <property type="entry name" value="MerR_1"/>
    <property type="match status" value="1"/>
</dbReference>
<dbReference type="STRING" id="519424.AZF04_13015"/>
<keyword evidence="1" id="KW-0805">Transcription regulation</keyword>
<evidence type="ECO:0000256" key="3">
    <source>
        <dbReference type="ARBA" id="ARBA00023159"/>
    </source>
</evidence>
<evidence type="ECO:0000259" key="5">
    <source>
        <dbReference type="PROSITE" id="PS50937"/>
    </source>
</evidence>
<evidence type="ECO:0000256" key="2">
    <source>
        <dbReference type="ARBA" id="ARBA00023125"/>
    </source>
</evidence>
<dbReference type="AlphaFoldDB" id="A0A162CQB5"/>
<dbReference type="Gene3D" id="1.10.1660.10">
    <property type="match status" value="1"/>
</dbReference>
<dbReference type="InterPro" id="IPR009061">
    <property type="entry name" value="DNA-bd_dom_put_sf"/>
</dbReference>
<dbReference type="Gene3D" id="1.10.490.50">
    <property type="entry name" value="Antibiotic binding domain of TipA-like multidrug resistance regulators"/>
    <property type="match status" value="1"/>
</dbReference>
<evidence type="ECO:0000256" key="4">
    <source>
        <dbReference type="ARBA" id="ARBA00023163"/>
    </source>
</evidence>
<dbReference type="InterPro" id="IPR012925">
    <property type="entry name" value="TipAS_dom"/>
</dbReference>
<keyword evidence="2" id="KW-0238">DNA-binding</keyword>
<evidence type="ECO:0000313" key="6">
    <source>
        <dbReference type="EMBL" id="KYG26001.1"/>
    </source>
</evidence>
<comment type="caution">
    <text evidence="6">The sequence shown here is derived from an EMBL/GenBank/DDBJ whole genome shotgun (WGS) entry which is preliminary data.</text>
</comment>
<dbReference type="CDD" id="cd01106">
    <property type="entry name" value="HTH_TipAL-Mta"/>
    <property type="match status" value="1"/>
</dbReference>
<dbReference type="RefSeq" id="WP_061950180.1">
    <property type="nucleotide sequence ID" value="NZ_LTAO01000039.1"/>
</dbReference>
<name>A0A162CQB5_9BACI</name>
<dbReference type="Proteomes" id="UP000075806">
    <property type="component" value="Unassembled WGS sequence"/>
</dbReference>
<dbReference type="EMBL" id="LTAO01000039">
    <property type="protein sequence ID" value="KYG26001.1"/>
    <property type="molecule type" value="Genomic_DNA"/>
</dbReference>
<evidence type="ECO:0000313" key="7">
    <source>
        <dbReference type="Proteomes" id="UP000075806"/>
    </source>
</evidence>
<keyword evidence="7" id="KW-1185">Reference proteome</keyword>
<dbReference type="PANTHER" id="PTHR30204">
    <property type="entry name" value="REDOX-CYCLING DRUG-SENSING TRANSCRIPTIONAL ACTIVATOR SOXR"/>
    <property type="match status" value="1"/>
</dbReference>
<dbReference type="SMART" id="SM00422">
    <property type="entry name" value="HTH_MERR"/>
    <property type="match status" value="1"/>
</dbReference>
<dbReference type="InterPro" id="IPR047057">
    <property type="entry name" value="MerR_fam"/>
</dbReference>